<gene>
    <name evidence="1" type="ORF">LMG1861_03748</name>
</gene>
<dbReference type="Proteomes" id="UP000494105">
    <property type="component" value="Unassembled WGS sequence"/>
</dbReference>
<name>A0A6S7DLD2_9BURK</name>
<evidence type="ECO:0000313" key="2">
    <source>
        <dbReference type="Proteomes" id="UP000494105"/>
    </source>
</evidence>
<evidence type="ECO:0000313" key="1">
    <source>
        <dbReference type="EMBL" id="CAB3889940.1"/>
    </source>
</evidence>
<dbReference type="AlphaFoldDB" id="A0A6S7DLD2"/>
<evidence type="ECO:0008006" key="3">
    <source>
        <dbReference type="Google" id="ProtNLM"/>
    </source>
</evidence>
<reference evidence="1 2" key="1">
    <citation type="submission" date="2020-04" db="EMBL/GenBank/DDBJ databases">
        <authorList>
            <person name="De Canck E."/>
        </authorList>
    </citation>
    <scope>NUCLEOTIDE SEQUENCE [LARGE SCALE GENOMIC DNA]</scope>
    <source>
        <strain evidence="1 2">LMG 1861</strain>
    </source>
</reference>
<sequence length="115" mass="12597">MKTGGGMKFGKAGAIRQRGGSAFAHLYGTARWQRTRKAQLDCAPLCKFCQQRGHIVLATVCNHVNGHPTGETEQQFWDGPFNSLCADCHNSDQARMERGSTQIRGCDDDGWPVGT</sequence>
<dbReference type="EMBL" id="CADILD010000002">
    <property type="protein sequence ID" value="CAB3889940.1"/>
    <property type="molecule type" value="Genomic_DNA"/>
</dbReference>
<protein>
    <recommendedName>
        <fullName evidence="3">HNH domain-containing protein</fullName>
    </recommendedName>
</protein>
<accession>A0A6S7DLD2</accession>
<dbReference type="RefSeq" id="WP_244976719.1">
    <property type="nucleotide sequence ID" value="NZ_CADILD010000002.1"/>
</dbReference>
<organism evidence="1 2">
    <name type="scientific">Achromobacter piechaudii</name>
    <dbReference type="NCBI Taxonomy" id="72556"/>
    <lineage>
        <taxon>Bacteria</taxon>
        <taxon>Pseudomonadati</taxon>
        <taxon>Pseudomonadota</taxon>
        <taxon>Betaproteobacteria</taxon>
        <taxon>Burkholderiales</taxon>
        <taxon>Alcaligenaceae</taxon>
        <taxon>Achromobacter</taxon>
    </lineage>
</organism>
<proteinExistence type="predicted"/>